<proteinExistence type="predicted"/>
<organism evidence="1">
    <name type="scientific">marine sediment metagenome</name>
    <dbReference type="NCBI Taxonomy" id="412755"/>
    <lineage>
        <taxon>unclassified sequences</taxon>
        <taxon>metagenomes</taxon>
        <taxon>ecological metagenomes</taxon>
    </lineage>
</organism>
<accession>A0A0F9UUQ4</accession>
<protein>
    <submittedName>
        <fullName evidence="1">Uncharacterized protein</fullName>
    </submittedName>
</protein>
<dbReference type="AlphaFoldDB" id="A0A0F9UUQ4"/>
<reference evidence="1" key="1">
    <citation type="journal article" date="2015" name="Nature">
        <title>Complex archaea that bridge the gap between prokaryotes and eukaryotes.</title>
        <authorList>
            <person name="Spang A."/>
            <person name="Saw J.H."/>
            <person name="Jorgensen S.L."/>
            <person name="Zaremba-Niedzwiedzka K."/>
            <person name="Martijn J."/>
            <person name="Lind A.E."/>
            <person name="van Eijk R."/>
            <person name="Schleper C."/>
            <person name="Guy L."/>
            <person name="Ettema T.J."/>
        </authorList>
    </citation>
    <scope>NUCLEOTIDE SEQUENCE</scope>
</reference>
<comment type="caution">
    <text evidence="1">The sequence shown here is derived from an EMBL/GenBank/DDBJ whole genome shotgun (WGS) entry which is preliminary data.</text>
</comment>
<gene>
    <name evidence="1" type="ORF">LCGC14_0487400</name>
</gene>
<evidence type="ECO:0000313" key="1">
    <source>
        <dbReference type="EMBL" id="KKN64906.1"/>
    </source>
</evidence>
<name>A0A0F9UUQ4_9ZZZZ</name>
<sequence>MNNRQYLCLACMKFWFVWELVSQRFQTGKGYVDLNCCPECKKKDKTVFVGRHKERGKSLDVDTLPFLEFIATKMLRLVEKSKDLYGDLQITDSDVKKLQYLKEESGNAIL</sequence>
<dbReference type="EMBL" id="LAZR01000541">
    <property type="protein sequence ID" value="KKN64906.1"/>
    <property type="molecule type" value="Genomic_DNA"/>
</dbReference>